<sequence length="373" mass="41540">MISWATWEEFKSSQKEIKLPAGTAAHIPVTIRYIDTGQAPKGTVLLMHGIPTWGYLYHAVIPLLAQSEYRVIAPDFLGHGWSDRRDRFDRSFQDQARMIISLLDVLQLDSVDVVGHDTGGAVALILAIEHQPRVNRLVITNSVCYDRFDDDMLDFGHPLRWKSRPIADLIEALEESLAAGLSDRSRLTTAFRSGIIAPWASEEGKLSLLRNASALNANQTMALVDRHGSISAPTMILWGMDDPWQKSEDGMQLSNEIPGALFKPLKGASHWVQQDAPEEFTAALLEFLANAPNVPNAADAVNCAAAFGTLAPKFRCAMKPHLSGKRGRVALVIILTMELKKHLACDKGGRRALEEYFYFHVNHRVQRKIRVRS</sequence>
<dbReference type="InterPro" id="IPR050266">
    <property type="entry name" value="AB_hydrolase_sf"/>
</dbReference>
<dbReference type="EMBL" id="AZHW01001423">
    <property type="protein sequence ID" value="ETW92617.1"/>
    <property type="molecule type" value="Genomic_DNA"/>
</dbReference>
<dbReference type="GO" id="GO:0047372">
    <property type="term" value="F:monoacylglycerol lipase activity"/>
    <property type="evidence" value="ECO:0007669"/>
    <property type="project" value="TreeGrafter"/>
</dbReference>
<organism evidence="2 3">
    <name type="scientific">Entotheonella factor</name>
    <dbReference type="NCBI Taxonomy" id="1429438"/>
    <lineage>
        <taxon>Bacteria</taxon>
        <taxon>Pseudomonadati</taxon>
        <taxon>Nitrospinota/Tectimicrobiota group</taxon>
        <taxon>Candidatus Tectimicrobiota</taxon>
        <taxon>Candidatus Entotheonellia</taxon>
        <taxon>Candidatus Entotheonellales</taxon>
        <taxon>Candidatus Entotheonellaceae</taxon>
        <taxon>Candidatus Entotheonella</taxon>
    </lineage>
</organism>
<dbReference type="InterPro" id="IPR029058">
    <property type="entry name" value="AB_hydrolase_fold"/>
</dbReference>
<comment type="caution">
    <text evidence="2">The sequence shown here is derived from an EMBL/GenBank/DDBJ whole genome shotgun (WGS) entry which is preliminary data.</text>
</comment>
<evidence type="ECO:0000259" key="1">
    <source>
        <dbReference type="Pfam" id="PF00561"/>
    </source>
</evidence>
<dbReference type="Gene3D" id="3.40.50.1820">
    <property type="entry name" value="alpha/beta hydrolase"/>
    <property type="match status" value="1"/>
</dbReference>
<dbReference type="PANTHER" id="PTHR43798:SF33">
    <property type="entry name" value="HYDROLASE, PUTATIVE (AFU_ORTHOLOGUE AFUA_2G14860)-RELATED"/>
    <property type="match status" value="1"/>
</dbReference>
<dbReference type="PRINTS" id="PR00111">
    <property type="entry name" value="ABHYDROLASE"/>
</dbReference>
<gene>
    <name evidence="2" type="ORF">ETSY1_42860</name>
</gene>
<dbReference type="Proteomes" id="UP000019141">
    <property type="component" value="Unassembled WGS sequence"/>
</dbReference>
<dbReference type="PANTHER" id="PTHR43798">
    <property type="entry name" value="MONOACYLGLYCEROL LIPASE"/>
    <property type="match status" value="1"/>
</dbReference>
<evidence type="ECO:0000313" key="3">
    <source>
        <dbReference type="Proteomes" id="UP000019141"/>
    </source>
</evidence>
<reference evidence="2 3" key="1">
    <citation type="journal article" date="2014" name="Nature">
        <title>An environmental bacterial taxon with a large and distinct metabolic repertoire.</title>
        <authorList>
            <person name="Wilson M.C."/>
            <person name="Mori T."/>
            <person name="Ruckert C."/>
            <person name="Uria A.R."/>
            <person name="Helf M.J."/>
            <person name="Takada K."/>
            <person name="Gernert C."/>
            <person name="Steffens U.A."/>
            <person name="Heycke N."/>
            <person name="Schmitt S."/>
            <person name="Rinke C."/>
            <person name="Helfrich E.J."/>
            <person name="Brachmann A.O."/>
            <person name="Gurgui C."/>
            <person name="Wakimoto T."/>
            <person name="Kracht M."/>
            <person name="Crusemann M."/>
            <person name="Hentschel U."/>
            <person name="Abe I."/>
            <person name="Matsunaga S."/>
            <person name="Kalinowski J."/>
            <person name="Takeyama H."/>
            <person name="Piel J."/>
        </authorList>
    </citation>
    <scope>NUCLEOTIDE SEQUENCE [LARGE SCALE GENOMIC DNA]</scope>
    <source>
        <strain evidence="3">TSY1</strain>
    </source>
</reference>
<protein>
    <submittedName>
        <fullName evidence="2">Oxidoreductase</fullName>
    </submittedName>
</protein>
<dbReference type="SUPFAM" id="SSF53474">
    <property type="entry name" value="alpha/beta-Hydrolases"/>
    <property type="match status" value="1"/>
</dbReference>
<dbReference type="AlphaFoldDB" id="W4L3J6"/>
<accession>W4L3J6</accession>
<evidence type="ECO:0000313" key="2">
    <source>
        <dbReference type="EMBL" id="ETW92617.1"/>
    </source>
</evidence>
<dbReference type="PRINTS" id="PR00412">
    <property type="entry name" value="EPOXHYDRLASE"/>
</dbReference>
<feature type="domain" description="AB hydrolase-1" evidence="1">
    <location>
        <begin position="43"/>
        <end position="276"/>
    </location>
</feature>
<dbReference type="GO" id="GO:0016020">
    <property type="term" value="C:membrane"/>
    <property type="evidence" value="ECO:0007669"/>
    <property type="project" value="TreeGrafter"/>
</dbReference>
<keyword evidence="3" id="KW-1185">Reference proteome</keyword>
<dbReference type="InterPro" id="IPR000073">
    <property type="entry name" value="AB_hydrolase_1"/>
</dbReference>
<dbReference type="InterPro" id="IPR000639">
    <property type="entry name" value="Epox_hydrolase-like"/>
</dbReference>
<name>W4L3J6_ENTF1</name>
<proteinExistence type="predicted"/>
<dbReference type="PATRIC" id="fig|1429438.4.peg.7999"/>
<dbReference type="HOGENOM" id="CLU_020336_13_3_7"/>
<dbReference type="Pfam" id="PF00561">
    <property type="entry name" value="Abhydrolase_1"/>
    <property type="match status" value="1"/>
</dbReference>
<dbReference type="GO" id="GO:0046464">
    <property type="term" value="P:acylglycerol catabolic process"/>
    <property type="evidence" value="ECO:0007669"/>
    <property type="project" value="TreeGrafter"/>
</dbReference>